<dbReference type="CDD" id="cd07067">
    <property type="entry name" value="HP_PGM_like"/>
    <property type="match status" value="1"/>
</dbReference>
<dbReference type="GeneID" id="40321903"/>
<keyword evidence="3" id="KW-0413">Isomerase</keyword>
<reference evidence="3 4" key="1">
    <citation type="journal article" date="2018" name="BMC Genomics">
        <title>Genomic comparison of Trypanosoma conorhini and Trypanosoma rangeli to Trypanosoma cruzi strains of high and low virulence.</title>
        <authorList>
            <person name="Bradwell K.R."/>
            <person name="Koparde V.N."/>
            <person name="Matveyev A.V."/>
            <person name="Serrano M.G."/>
            <person name="Alves J.M."/>
            <person name="Parikh H."/>
            <person name="Huang B."/>
            <person name="Lee V."/>
            <person name="Espinosa-Alvarez O."/>
            <person name="Ortiz P.A."/>
            <person name="Costa-Martins A.G."/>
            <person name="Teixeira M.M."/>
            <person name="Buck G.A."/>
        </authorList>
    </citation>
    <scope>NUCLEOTIDE SEQUENCE [LARGE SCALE GENOMIC DNA]</scope>
    <source>
        <strain evidence="3 4">025E</strain>
    </source>
</reference>
<evidence type="ECO:0000313" key="4">
    <source>
        <dbReference type="Proteomes" id="UP000284403"/>
    </source>
</evidence>
<feature type="binding site" evidence="2">
    <location>
        <position position="60"/>
    </location>
    <ligand>
        <name>substrate</name>
    </ligand>
</feature>
<dbReference type="Proteomes" id="UP000284403">
    <property type="component" value="Unassembled WGS sequence"/>
</dbReference>
<dbReference type="Pfam" id="PF00300">
    <property type="entry name" value="His_Phos_1"/>
    <property type="match status" value="1"/>
</dbReference>
<evidence type="ECO:0000256" key="1">
    <source>
        <dbReference type="PIRSR" id="PIRSR613078-1"/>
    </source>
</evidence>
<gene>
    <name evidence="3" type="ORF">Tco025E_08292</name>
</gene>
<dbReference type="EMBL" id="MKKU01000747">
    <property type="protein sequence ID" value="RNF02949.1"/>
    <property type="molecule type" value="Genomic_DNA"/>
</dbReference>
<dbReference type="AlphaFoldDB" id="A0A422NCB0"/>
<proteinExistence type="predicted"/>
<dbReference type="EC" id="5.4.2.12" evidence="3"/>
<sequence>MATVHVCRHGQDEDNLEGLLNGRRDRPLTQLGREQATALAQRIKEGGKSYNAILASPLQRANETARIIGGVLSVKVETDNELVERDFGVLTGKPIDQIRAYAGESVLQGDKVLYFLSVEGAETFEECYSRAASVLRRVDAAFTGKRVLLVCHGDIGKMLQAVRRNITWREGLMLPYFANTDVLET</sequence>
<dbReference type="GO" id="GO:0005829">
    <property type="term" value="C:cytosol"/>
    <property type="evidence" value="ECO:0007669"/>
    <property type="project" value="TreeGrafter"/>
</dbReference>
<dbReference type="RefSeq" id="XP_029224751.1">
    <property type="nucleotide sequence ID" value="XM_029375146.1"/>
</dbReference>
<dbReference type="GO" id="GO:0016791">
    <property type="term" value="F:phosphatase activity"/>
    <property type="evidence" value="ECO:0007669"/>
    <property type="project" value="TreeGrafter"/>
</dbReference>
<dbReference type="SUPFAM" id="SSF53254">
    <property type="entry name" value="Phosphoglycerate mutase-like"/>
    <property type="match status" value="1"/>
</dbReference>
<dbReference type="GO" id="GO:0004619">
    <property type="term" value="F:phosphoglycerate mutase activity"/>
    <property type="evidence" value="ECO:0007669"/>
    <property type="project" value="UniProtKB-EC"/>
</dbReference>
<organism evidence="3 4">
    <name type="scientific">Trypanosoma conorhini</name>
    <dbReference type="NCBI Taxonomy" id="83891"/>
    <lineage>
        <taxon>Eukaryota</taxon>
        <taxon>Discoba</taxon>
        <taxon>Euglenozoa</taxon>
        <taxon>Kinetoplastea</taxon>
        <taxon>Metakinetoplastina</taxon>
        <taxon>Trypanosomatida</taxon>
        <taxon>Trypanosomatidae</taxon>
        <taxon>Trypanosoma</taxon>
    </lineage>
</organism>
<dbReference type="Gene3D" id="3.40.50.1240">
    <property type="entry name" value="Phosphoglycerate mutase-like"/>
    <property type="match status" value="1"/>
</dbReference>
<dbReference type="PANTHER" id="PTHR48100">
    <property type="entry name" value="BROAD-SPECIFICITY PHOSPHATASE YOR283W-RELATED"/>
    <property type="match status" value="1"/>
</dbReference>
<dbReference type="InterPro" id="IPR013078">
    <property type="entry name" value="His_Pase_superF_clade-1"/>
</dbReference>
<feature type="binding site" evidence="2">
    <location>
        <begin position="8"/>
        <end position="15"/>
    </location>
    <ligand>
        <name>substrate</name>
    </ligand>
</feature>
<dbReference type="SMART" id="SM00855">
    <property type="entry name" value="PGAM"/>
    <property type="match status" value="1"/>
</dbReference>
<keyword evidence="4" id="KW-1185">Reference proteome</keyword>
<feature type="active site" description="Tele-phosphohistidine intermediate" evidence="1">
    <location>
        <position position="9"/>
    </location>
</feature>
<dbReference type="InterPro" id="IPR001345">
    <property type="entry name" value="PG/BPGM_mutase_AS"/>
</dbReference>
<dbReference type="PROSITE" id="PS00175">
    <property type="entry name" value="PG_MUTASE"/>
    <property type="match status" value="1"/>
</dbReference>
<protein>
    <submittedName>
        <fullName evidence="3">Phosphoglycerate mutase protein</fullName>
        <ecNumber evidence="3">5.4.2.12</ecNumber>
    </submittedName>
</protein>
<dbReference type="InterPro" id="IPR029033">
    <property type="entry name" value="His_PPase_superfam"/>
</dbReference>
<comment type="caution">
    <text evidence="3">The sequence shown here is derived from an EMBL/GenBank/DDBJ whole genome shotgun (WGS) entry which is preliminary data.</text>
</comment>
<evidence type="ECO:0000313" key="3">
    <source>
        <dbReference type="EMBL" id="RNF02949.1"/>
    </source>
</evidence>
<accession>A0A422NCB0</accession>
<dbReference type="InterPro" id="IPR050275">
    <property type="entry name" value="PGM_Phosphatase"/>
</dbReference>
<dbReference type="OrthoDB" id="354304at2759"/>
<dbReference type="PANTHER" id="PTHR48100:SF44">
    <property type="entry name" value="PHOSPHATASE C1620.13-RELATED"/>
    <property type="match status" value="1"/>
</dbReference>
<evidence type="ECO:0000256" key="2">
    <source>
        <dbReference type="PIRSR" id="PIRSR613078-2"/>
    </source>
</evidence>
<feature type="active site" description="Proton donor/acceptor" evidence="1">
    <location>
        <position position="84"/>
    </location>
</feature>
<name>A0A422NCB0_9TRYP</name>